<protein>
    <submittedName>
        <fullName evidence="2">Uncharacterized protein LOC104220459</fullName>
    </submittedName>
</protein>
<gene>
    <name evidence="2" type="primary">LOC104220459</name>
</gene>
<accession>A0A1U7VTG3</accession>
<dbReference type="Proteomes" id="UP000189701">
    <property type="component" value="Unplaced"/>
</dbReference>
<dbReference type="RefSeq" id="XP_009769643.1">
    <property type="nucleotide sequence ID" value="XM_009771341.1"/>
</dbReference>
<dbReference type="AlphaFoldDB" id="A0A1U7VTG3"/>
<evidence type="ECO:0000313" key="1">
    <source>
        <dbReference type="Proteomes" id="UP000189701"/>
    </source>
</evidence>
<sequence>MDEAEREYMSKVPYANVVTINLSDRVTPLPSRASRISDTDYMNQVF</sequence>
<name>A0A1U7VTG3_NICSY</name>
<proteinExistence type="predicted"/>
<evidence type="ECO:0000313" key="2">
    <source>
        <dbReference type="RefSeq" id="XP_009769643.1"/>
    </source>
</evidence>
<reference evidence="1" key="1">
    <citation type="journal article" date="2013" name="Genome Biol.">
        <title>Reference genomes and transcriptomes of Nicotiana sylvestris and Nicotiana tomentosiformis.</title>
        <authorList>
            <person name="Sierro N."/>
            <person name="Battey J.N."/>
            <person name="Ouadi S."/>
            <person name="Bovet L."/>
            <person name="Goepfert S."/>
            <person name="Bakaher N."/>
            <person name="Peitsch M.C."/>
            <person name="Ivanov N.V."/>
        </authorList>
    </citation>
    <scope>NUCLEOTIDE SEQUENCE [LARGE SCALE GENOMIC DNA]</scope>
</reference>
<organism evidence="1 2">
    <name type="scientific">Nicotiana sylvestris</name>
    <name type="common">Wood tobacco</name>
    <name type="synonym">South American tobacco</name>
    <dbReference type="NCBI Taxonomy" id="4096"/>
    <lineage>
        <taxon>Eukaryota</taxon>
        <taxon>Viridiplantae</taxon>
        <taxon>Streptophyta</taxon>
        <taxon>Embryophyta</taxon>
        <taxon>Tracheophyta</taxon>
        <taxon>Spermatophyta</taxon>
        <taxon>Magnoliopsida</taxon>
        <taxon>eudicotyledons</taxon>
        <taxon>Gunneridae</taxon>
        <taxon>Pentapetalae</taxon>
        <taxon>asterids</taxon>
        <taxon>lamiids</taxon>
        <taxon>Solanales</taxon>
        <taxon>Solanaceae</taxon>
        <taxon>Nicotianoideae</taxon>
        <taxon>Nicotianeae</taxon>
        <taxon>Nicotiana</taxon>
    </lineage>
</organism>
<keyword evidence="1" id="KW-1185">Reference proteome</keyword>
<reference evidence="2" key="2">
    <citation type="submission" date="2025-08" db="UniProtKB">
        <authorList>
            <consortium name="RefSeq"/>
        </authorList>
    </citation>
    <scope>IDENTIFICATION</scope>
    <source>
        <tissue evidence="2">Leaf</tissue>
    </source>
</reference>